<dbReference type="Pfam" id="PF03517">
    <property type="entry name" value="Voldacs"/>
    <property type="match status" value="1"/>
</dbReference>
<dbReference type="GO" id="GO:0005829">
    <property type="term" value="C:cytosol"/>
    <property type="evidence" value="ECO:0007669"/>
    <property type="project" value="TreeGrafter"/>
</dbReference>
<dbReference type="Gene3D" id="2.30.29.30">
    <property type="entry name" value="Pleckstrin-homology domain (PH domain)/Phosphotyrosine-binding domain (PTB)"/>
    <property type="match status" value="1"/>
</dbReference>
<gene>
    <name evidence="6" type="ORF">ECRASSUSDP1_LOCUS17356</name>
</gene>
<evidence type="ECO:0000256" key="5">
    <source>
        <dbReference type="SAM" id="MobiDB-lite"/>
    </source>
</evidence>
<feature type="region of interest" description="Disordered" evidence="5">
    <location>
        <begin position="199"/>
        <end position="228"/>
    </location>
</feature>
<protein>
    <submittedName>
        <fullName evidence="6">Uncharacterized protein</fullName>
    </submittedName>
</protein>
<dbReference type="GO" id="GO:0000387">
    <property type="term" value="P:spliceosomal snRNP assembly"/>
    <property type="evidence" value="ECO:0007669"/>
    <property type="project" value="TreeGrafter"/>
</dbReference>
<feature type="region of interest" description="Disordered" evidence="5">
    <location>
        <begin position="1"/>
        <end position="47"/>
    </location>
</feature>
<keyword evidence="7" id="KW-1185">Reference proteome</keyword>
<comment type="subcellular location">
    <subcellularLocation>
        <location evidence="2">Cytoplasm</location>
    </subcellularLocation>
    <subcellularLocation>
        <location evidence="1">Nucleus</location>
    </subcellularLocation>
</comment>
<comment type="caution">
    <text evidence="6">The sequence shown here is derived from an EMBL/GenBank/DDBJ whole genome shotgun (WGS) entry which is preliminary data.</text>
</comment>
<dbReference type="GO" id="GO:0005681">
    <property type="term" value="C:spliceosomal complex"/>
    <property type="evidence" value="ECO:0007669"/>
    <property type="project" value="TreeGrafter"/>
</dbReference>
<evidence type="ECO:0000313" key="6">
    <source>
        <dbReference type="EMBL" id="CAI2375988.1"/>
    </source>
</evidence>
<dbReference type="InterPro" id="IPR039924">
    <property type="entry name" value="ICln/Lot5/Saf5"/>
</dbReference>
<keyword evidence="4" id="KW-0539">Nucleus</keyword>
<evidence type="ECO:0000256" key="1">
    <source>
        <dbReference type="ARBA" id="ARBA00004123"/>
    </source>
</evidence>
<sequence length="228" mass="26155">MEKVDLPTDQAEEDDFNIPTSAGVLAKPPGAESDEEDSPEEQTKYKSSEILIKYEDYPAVKGTLEITTKKISWKNEGSEFGPAFPYLDFVLHAVSREETPSILTQLKIDLHPSLYFSIYGKEEEKEESSEDEYEYPDPEENCIALYFIPDDEKELDAIFDTFSECSALNPDPAEDTKEDDQLYSEHDFFDITNIDKLNLNEENQDQPETAQEVMNKSPKEDHKEEKDD</sequence>
<accession>A0AAD1XN63</accession>
<reference evidence="6" key="1">
    <citation type="submission" date="2023-07" db="EMBL/GenBank/DDBJ databases">
        <authorList>
            <consortium name="AG Swart"/>
            <person name="Singh M."/>
            <person name="Singh A."/>
            <person name="Seah K."/>
            <person name="Emmerich C."/>
        </authorList>
    </citation>
    <scope>NUCLEOTIDE SEQUENCE</scope>
    <source>
        <strain evidence="6">DP1</strain>
    </source>
</reference>
<evidence type="ECO:0000256" key="4">
    <source>
        <dbReference type="ARBA" id="ARBA00023242"/>
    </source>
</evidence>
<dbReference type="InterPro" id="IPR011993">
    <property type="entry name" value="PH-like_dom_sf"/>
</dbReference>
<dbReference type="GO" id="GO:0045292">
    <property type="term" value="P:mRNA cis splicing, via spliceosome"/>
    <property type="evidence" value="ECO:0007669"/>
    <property type="project" value="TreeGrafter"/>
</dbReference>
<feature type="compositionally biased region" description="Basic and acidic residues" evidence="5">
    <location>
        <begin position="217"/>
        <end position="228"/>
    </location>
</feature>
<dbReference type="PANTHER" id="PTHR21399">
    <property type="entry name" value="CHLORIDE CONDUCTANCE REGULATORY PROTEIN ICLN"/>
    <property type="match status" value="1"/>
</dbReference>
<name>A0AAD1XN63_EUPCR</name>
<evidence type="ECO:0000256" key="3">
    <source>
        <dbReference type="ARBA" id="ARBA00022490"/>
    </source>
</evidence>
<dbReference type="AlphaFoldDB" id="A0AAD1XN63"/>
<proteinExistence type="predicted"/>
<keyword evidence="3" id="KW-0963">Cytoplasm</keyword>
<evidence type="ECO:0000313" key="7">
    <source>
        <dbReference type="Proteomes" id="UP001295684"/>
    </source>
</evidence>
<dbReference type="Proteomes" id="UP001295684">
    <property type="component" value="Unassembled WGS sequence"/>
</dbReference>
<dbReference type="PANTHER" id="PTHR21399:SF0">
    <property type="entry name" value="METHYLOSOME SUBUNIT PICLN"/>
    <property type="match status" value="1"/>
</dbReference>
<dbReference type="GO" id="GO:0034715">
    <property type="term" value="C:pICln-Sm protein complex"/>
    <property type="evidence" value="ECO:0007669"/>
    <property type="project" value="TreeGrafter"/>
</dbReference>
<dbReference type="EMBL" id="CAMPGE010017515">
    <property type="protein sequence ID" value="CAI2375988.1"/>
    <property type="molecule type" value="Genomic_DNA"/>
</dbReference>
<organism evidence="6 7">
    <name type="scientific">Euplotes crassus</name>
    <dbReference type="NCBI Taxonomy" id="5936"/>
    <lineage>
        <taxon>Eukaryota</taxon>
        <taxon>Sar</taxon>
        <taxon>Alveolata</taxon>
        <taxon>Ciliophora</taxon>
        <taxon>Intramacronucleata</taxon>
        <taxon>Spirotrichea</taxon>
        <taxon>Hypotrichia</taxon>
        <taxon>Euplotida</taxon>
        <taxon>Euplotidae</taxon>
        <taxon>Moneuplotes</taxon>
    </lineage>
</organism>
<evidence type="ECO:0000256" key="2">
    <source>
        <dbReference type="ARBA" id="ARBA00004496"/>
    </source>
</evidence>